<feature type="transmembrane region" description="Helical" evidence="6">
    <location>
        <begin position="141"/>
        <end position="163"/>
    </location>
</feature>
<organism evidence="7 8">
    <name type="scientific">Amycolatopsis bartoniae</name>
    <dbReference type="NCBI Taxonomy" id="941986"/>
    <lineage>
        <taxon>Bacteria</taxon>
        <taxon>Bacillati</taxon>
        <taxon>Actinomycetota</taxon>
        <taxon>Actinomycetes</taxon>
        <taxon>Pseudonocardiales</taxon>
        <taxon>Pseudonocardiaceae</taxon>
        <taxon>Amycolatopsis</taxon>
    </lineage>
</organism>
<dbReference type="GO" id="GO:0034755">
    <property type="term" value="P:iron ion transmembrane transport"/>
    <property type="evidence" value="ECO:0007669"/>
    <property type="project" value="TreeGrafter"/>
</dbReference>
<evidence type="ECO:0000313" key="8">
    <source>
        <dbReference type="Proteomes" id="UP000658656"/>
    </source>
</evidence>
<dbReference type="EMBL" id="BNAV01000001">
    <property type="protein sequence ID" value="GHF32512.1"/>
    <property type="molecule type" value="Genomic_DNA"/>
</dbReference>
<feature type="transmembrane region" description="Helical" evidence="6">
    <location>
        <begin position="80"/>
        <end position="106"/>
    </location>
</feature>
<feature type="transmembrane region" description="Helical" evidence="6">
    <location>
        <begin position="224"/>
        <end position="246"/>
    </location>
</feature>
<feature type="transmembrane region" description="Helical" evidence="6">
    <location>
        <begin position="343"/>
        <end position="363"/>
    </location>
</feature>
<evidence type="ECO:0000256" key="5">
    <source>
        <dbReference type="ARBA" id="ARBA00023136"/>
    </source>
</evidence>
<evidence type="ECO:0000256" key="3">
    <source>
        <dbReference type="ARBA" id="ARBA00022692"/>
    </source>
</evidence>
<evidence type="ECO:0000256" key="4">
    <source>
        <dbReference type="ARBA" id="ARBA00022989"/>
    </source>
</evidence>
<evidence type="ECO:0000256" key="2">
    <source>
        <dbReference type="ARBA" id="ARBA00022448"/>
    </source>
</evidence>
<accession>A0A8H9ILW2</accession>
<feature type="transmembrane region" description="Helical" evidence="6">
    <location>
        <begin position="318"/>
        <end position="337"/>
    </location>
</feature>
<evidence type="ECO:0000256" key="1">
    <source>
        <dbReference type="ARBA" id="ARBA00004141"/>
    </source>
</evidence>
<dbReference type="OrthoDB" id="9787548at2"/>
<feature type="transmembrane region" description="Helical" evidence="6">
    <location>
        <begin position="383"/>
        <end position="403"/>
    </location>
</feature>
<evidence type="ECO:0000256" key="6">
    <source>
        <dbReference type="SAM" id="Phobius"/>
    </source>
</evidence>
<keyword evidence="5 6" id="KW-0472">Membrane</keyword>
<evidence type="ECO:0008006" key="9">
    <source>
        <dbReference type="Google" id="ProtNLM"/>
    </source>
</evidence>
<keyword evidence="3 6" id="KW-0812">Transmembrane</keyword>
<dbReference type="RefSeq" id="WP_145933571.1">
    <property type="nucleotide sequence ID" value="NZ_BNAV01000001.1"/>
</dbReference>
<feature type="transmembrane region" description="Helical" evidence="6">
    <location>
        <begin position="183"/>
        <end position="203"/>
    </location>
</feature>
<keyword evidence="4 6" id="KW-1133">Transmembrane helix</keyword>
<dbReference type="Pfam" id="PF01566">
    <property type="entry name" value="Nramp"/>
    <property type="match status" value="1"/>
</dbReference>
<evidence type="ECO:0000313" key="7">
    <source>
        <dbReference type="EMBL" id="GHF32512.1"/>
    </source>
</evidence>
<dbReference type="GO" id="GO:0005384">
    <property type="term" value="F:manganese ion transmembrane transporter activity"/>
    <property type="evidence" value="ECO:0007669"/>
    <property type="project" value="TreeGrafter"/>
</dbReference>
<dbReference type="Proteomes" id="UP000658656">
    <property type="component" value="Unassembled WGS sequence"/>
</dbReference>
<comment type="caution">
    <text evidence="7">The sequence shown here is derived from an EMBL/GenBank/DDBJ whole genome shotgun (WGS) entry which is preliminary data.</text>
</comment>
<feature type="transmembrane region" description="Helical" evidence="6">
    <location>
        <begin position="112"/>
        <end position="129"/>
    </location>
</feature>
<dbReference type="AlphaFoldDB" id="A0A8H9ILW2"/>
<protein>
    <recommendedName>
        <fullName evidence="9">Divalent metal cation transporter</fullName>
    </recommendedName>
</protein>
<sequence>MKKVLALTLGVMTAIGGFVDIGNLVTGGITGARFGMTLAWAVVLGTAMMVLYAEMAARVSAVAHRGLFDVVRERLGVRFAMVNLVANTVLTLLTLAAELGGIALVLKLATGVHYLIWVPVAGFAVWLAVWKLPFQHLERIFGLLGLTLLVFAAAIVLLPAGWGQLWHDVIHPHVPAGEASPTWLFYAVSLIGACLTPYQVIFFTSGGREERWSVENLKEARVNALVGFPLGGVLSLTIMAAMVPVFRPDSVDVKHLGQVALPIAQALGTVGLVLVLVGFFACTFAAAAECSLSTGYSVAQYLGWSWGKRHRPVHAPRFHVVCLVSVIAATGFILTTIDPVTVTLVSVVLGGAAIPLTYLPLLVVANDREYMGSYVNKRWQNGLAVTAFVIMVVVSVATLPLLFATKAGQ</sequence>
<keyword evidence="8" id="KW-1185">Reference proteome</keyword>
<dbReference type="PANTHER" id="PTHR11706">
    <property type="entry name" value="SOLUTE CARRIER PROTEIN FAMILY 11 MEMBER"/>
    <property type="match status" value="1"/>
</dbReference>
<dbReference type="GO" id="GO:0005886">
    <property type="term" value="C:plasma membrane"/>
    <property type="evidence" value="ECO:0007669"/>
    <property type="project" value="TreeGrafter"/>
</dbReference>
<dbReference type="GO" id="GO:0015086">
    <property type="term" value="F:cadmium ion transmembrane transporter activity"/>
    <property type="evidence" value="ECO:0007669"/>
    <property type="project" value="TreeGrafter"/>
</dbReference>
<feature type="transmembrane region" description="Helical" evidence="6">
    <location>
        <begin position="266"/>
        <end position="287"/>
    </location>
</feature>
<reference evidence="7" key="1">
    <citation type="journal article" date="2014" name="Int. J. Syst. Evol. Microbiol.">
        <title>Complete genome sequence of Corynebacterium casei LMG S-19264T (=DSM 44701T), isolated from a smear-ripened cheese.</title>
        <authorList>
            <consortium name="US DOE Joint Genome Institute (JGI-PGF)"/>
            <person name="Walter F."/>
            <person name="Albersmeier A."/>
            <person name="Kalinowski J."/>
            <person name="Ruckert C."/>
        </authorList>
    </citation>
    <scope>NUCLEOTIDE SEQUENCE</scope>
    <source>
        <strain evidence="7">CGMCC 4.7679</strain>
    </source>
</reference>
<name>A0A8H9ILW2_9PSEU</name>
<proteinExistence type="predicted"/>
<feature type="transmembrane region" description="Helical" evidence="6">
    <location>
        <begin position="37"/>
        <end position="59"/>
    </location>
</feature>
<comment type="subcellular location">
    <subcellularLocation>
        <location evidence="1">Membrane</location>
        <topology evidence="1">Multi-pass membrane protein</topology>
    </subcellularLocation>
</comment>
<gene>
    <name evidence="7" type="ORF">GCM10017566_01340</name>
</gene>
<reference evidence="7" key="2">
    <citation type="submission" date="2020-09" db="EMBL/GenBank/DDBJ databases">
        <authorList>
            <person name="Sun Q."/>
            <person name="Zhou Y."/>
        </authorList>
    </citation>
    <scope>NUCLEOTIDE SEQUENCE</scope>
    <source>
        <strain evidence="7">CGMCC 4.7679</strain>
    </source>
</reference>
<dbReference type="InterPro" id="IPR001046">
    <property type="entry name" value="NRAMP_fam"/>
</dbReference>
<keyword evidence="2" id="KW-0813">Transport</keyword>
<dbReference type="PANTHER" id="PTHR11706:SF33">
    <property type="entry name" value="NATURAL RESISTANCE-ASSOCIATED MACROPHAGE PROTEIN 2"/>
    <property type="match status" value="1"/>
</dbReference>